<name>A0A2S5BC17_9BASI</name>
<sequence>MTLITEVKEVVPQHKYVTEEAIPVRFVKNDPENPQEGWSRWKRYRALLLAMIVTYASAFNATANGAASGGFRKEHPGTSATVFQVSSFTYLAMLGIGPLVLAPVSETFGRRPQITICTFIIFILFLGQALAPNVYSLIFCRLIQGTAACIEGPTAAGVVADLWPKRTRGPALGLFVLTVFTANSTGPLVANWIAFKVDWHWVYWVQMISNFVVFLLCLFFFPEPRADVILAQRCVRLQKETGKPHYVEGGEHFEGWLHALRISCARPLQYLFTEPIVMALSVYVGFAWGVVFLFVGAIAHVFEKTYGFNQGQGGTVLICGFIGAFISYLLHLFIQERVYQRAVIKGHGKAPPEVRLYPVAIGGWLFCIGAFGFAWTARPWIHWIAPCIFICLFNVGIYSIYLATYLYIGDAYDKYSSSGQAAQSLLRNILGATFPFFGIAMYDNLTFKWASSLVGFIAGVMALVPWFLIYFGPRLRARSKIARAMEQQEGEPIPDREERDLPPQHVLGGDLA</sequence>
<dbReference type="PROSITE" id="PS50850">
    <property type="entry name" value="MFS"/>
    <property type="match status" value="1"/>
</dbReference>
<reference evidence="8 9" key="1">
    <citation type="journal article" date="2018" name="Front. Microbiol.">
        <title>Prospects for Fungal Bioremediation of Acidic Radioactive Waste Sites: Characterization and Genome Sequence of Rhodotorula taiwanensis MD1149.</title>
        <authorList>
            <person name="Tkavc R."/>
            <person name="Matrosova V.Y."/>
            <person name="Grichenko O.E."/>
            <person name="Gostincar C."/>
            <person name="Volpe R.P."/>
            <person name="Klimenkova P."/>
            <person name="Gaidamakova E.K."/>
            <person name="Zhou C.E."/>
            <person name="Stewart B.J."/>
            <person name="Lyman M.G."/>
            <person name="Malfatti S.A."/>
            <person name="Rubinfeld B."/>
            <person name="Courtot M."/>
            <person name="Singh J."/>
            <person name="Dalgard C.L."/>
            <person name="Hamilton T."/>
            <person name="Frey K.G."/>
            <person name="Gunde-Cimerman N."/>
            <person name="Dugan L."/>
            <person name="Daly M.J."/>
        </authorList>
    </citation>
    <scope>NUCLEOTIDE SEQUENCE [LARGE SCALE GENOMIC DNA]</scope>
    <source>
        <strain evidence="8 9">MD1149</strain>
    </source>
</reference>
<dbReference type="InterPro" id="IPR011701">
    <property type="entry name" value="MFS"/>
</dbReference>
<protein>
    <recommendedName>
        <fullName evidence="7">Major facilitator superfamily (MFS) profile domain-containing protein</fullName>
    </recommendedName>
</protein>
<dbReference type="GO" id="GO:0022857">
    <property type="term" value="F:transmembrane transporter activity"/>
    <property type="evidence" value="ECO:0007669"/>
    <property type="project" value="InterPro"/>
</dbReference>
<organism evidence="8 9">
    <name type="scientific">Rhodotorula taiwanensis</name>
    <dbReference type="NCBI Taxonomy" id="741276"/>
    <lineage>
        <taxon>Eukaryota</taxon>
        <taxon>Fungi</taxon>
        <taxon>Dikarya</taxon>
        <taxon>Basidiomycota</taxon>
        <taxon>Pucciniomycotina</taxon>
        <taxon>Microbotryomycetes</taxon>
        <taxon>Sporidiobolales</taxon>
        <taxon>Sporidiobolaceae</taxon>
        <taxon>Rhodotorula</taxon>
    </lineage>
</organism>
<evidence type="ECO:0000256" key="1">
    <source>
        <dbReference type="ARBA" id="ARBA00004141"/>
    </source>
</evidence>
<dbReference type="PANTHER" id="PTHR23502">
    <property type="entry name" value="MAJOR FACILITATOR SUPERFAMILY"/>
    <property type="match status" value="1"/>
</dbReference>
<feature type="transmembrane region" description="Helical" evidence="6">
    <location>
        <begin position="141"/>
        <end position="160"/>
    </location>
</feature>
<keyword evidence="2 6" id="KW-0812">Transmembrane</keyword>
<feature type="region of interest" description="Disordered" evidence="5">
    <location>
        <begin position="486"/>
        <end position="512"/>
    </location>
</feature>
<feature type="transmembrane region" description="Helical" evidence="6">
    <location>
        <begin position="46"/>
        <end position="63"/>
    </location>
</feature>
<dbReference type="InterPro" id="IPR020846">
    <property type="entry name" value="MFS_dom"/>
</dbReference>
<dbReference type="SUPFAM" id="SSF103473">
    <property type="entry name" value="MFS general substrate transporter"/>
    <property type="match status" value="1"/>
</dbReference>
<dbReference type="STRING" id="741276.A0A2S5BC17"/>
<dbReference type="EMBL" id="PJQD01000025">
    <property type="protein sequence ID" value="POY74325.1"/>
    <property type="molecule type" value="Genomic_DNA"/>
</dbReference>
<evidence type="ECO:0000256" key="4">
    <source>
        <dbReference type="ARBA" id="ARBA00023136"/>
    </source>
</evidence>
<evidence type="ECO:0000256" key="6">
    <source>
        <dbReference type="SAM" id="Phobius"/>
    </source>
</evidence>
<feature type="transmembrane region" description="Helical" evidence="6">
    <location>
        <begin position="114"/>
        <end position="135"/>
    </location>
</feature>
<dbReference type="OrthoDB" id="5376138at2759"/>
<proteinExistence type="predicted"/>
<feature type="compositionally biased region" description="Basic and acidic residues" evidence="5">
    <location>
        <begin position="493"/>
        <end position="502"/>
    </location>
</feature>
<evidence type="ECO:0000313" key="9">
    <source>
        <dbReference type="Proteomes" id="UP000237144"/>
    </source>
</evidence>
<dbReference type="PANTHER" id="PTHR23502:SF134">
    <property type="entry name" value="MAJOR FACILITATOR SUPERFAMILY (MFS) PROFILE DOMAIN-CONTAINING PROTEIN-RELATED"/>
    <property type="match status" value="1"/>
</dbReference>
<keyword evidence="3 6" id="KW-1133">Transmembrane helix</keyword>
<feature type="transmembrane region" description="Helical" evidence="6">
    <location>
        <begin position="425"/>
        <end position="443"/>
    </location>
</feature>
<keyword evidence="4 6" id="KW-0472">Membrane</keyword>
<feature type="transmembrane region" description="Helical" evidence="6">
    <location>
        <begin position="314"/>
        <end position="334"/>
    </location>
</feature>
<feature type="transmembrane region" description="Helical" evidence="6">
    <location>
        <begin position="380"/>
        <end position="404"/>
    </location>
</feature>
<evidence type="ECO:0000259" key="7">
    <source>
        <dbReference type="PROSITE" id="PS50850"/>
    </source>
</evidence>
<dbReference type="Proteomes" id="UP000237144">
    <property type="component" value="Unassembled WGS sequence"/>
</dbReference>
<comment type="caution">
    <text evidence="8">The sequence shown here is derived from an EMBL/GenBank/DDBJ whole genome shotgun (WGS) entry which is preliminary data.</text>
</comment>
<feature type="transmembrane region" description="Helical" evidence="6">
    <location>
        <begin position="201"/>
        <end position="221"/>
    </location>
</feature>
<evidence type="ECO:0000256" key="5">
    <source>
        <dbReference type="SAM" id="MobiDB-lite"/>
    </source>
</evidence>
<keyword evidence="9" id="KW-1185">Reference proteome</keyword>
<dbReference type="Gene3D" id="1.20.1250.20">
    <property type="entry name" value="MFS general substrate transporter like domains"/>
    <property type="match status" value="1"/>
</dbReference>
<dbReference type="AlphaFoldDB" id="A0A2S5BC17"/>
<dbReference type="InterPro" id="IPR036259">
    <property type="entry name" value="MFS_trans_sf"/>
</dbReference>
<dbReference type="Pfam" id="PF07690">
    <property type="entry name" value="MFS_1"/>
    <property type="match status" value="1"/>
</dbReference>
<evidence type="ECO:0000313" key="8">
    <source>
        <dbReference type="EMBL" id="POY74325.1"/>
    </source>
</evidence>
<accession>A0A2S5BC17</accession>
<dbReference type="GO" id="GO:0005886">
    <property type="term" value="C:plasma membrane"/>
    <property type="evidence" value="ECO:0007669"/>
    <property type="project" value="TreeGrafter"/>
</dbReference>
<feature type="transmembrane region" description="Helical" evidence="6">
    <location>
        <begin position="172"/>
        <end position="195"/>
    </location>
</feature>
<feature type="transmembrane region" description="Helical" evidence="6">
    <location>
        <begin position="276"/>
        <end position="302"/>
    </location>
</feature>
<evidence type="ECO:0000256" key="3">
    <source>
        <dbReference type="ARBA" id="ARBA00022989"/>
    </source>
</evidence>
<feature type="transmembrane region" description="Helical" evidence="6">
    <location>
        <begin position="449"/>
        <end position="471"/>
    </location>
</feature>
<gene>
    <name evidence="8" type="ORF">BMF94_2519</name>
</gene>
<feature type="transmembrane region" description="Helical" evidence="6">
    <location>
        <begin position="83"/>
        <end position="102"/>
    </location>
</feature>
<evidence type="ECO:0000256" key="2">
    <source>
        <dbReference type="ARBA" id="ARBA00022692"/>
    </source>
</evidence>
<comment type="subcellular location">
    <subcellularLocation>
        <location evidence="1">Membrane</location>
        <topology evidence="1">Multi-pass membrane protein</topology>
    </subcellularLocation>
</comment>
<feature type="domain" description="Major facilitator superfamily (MFS) profile" evidence="7">
    <location>
        <begin position="46"/>
        <end position="476"/>
    </location>
</feature>
<feature type="transmembrane region" description="Helical" evidence="6">
    <location>
        <begin position="354"/>
        <end position="374"/>
    </location>
</feature>